<organism evidence="5 6">
    <name type="scientific">Xanthoceras sorbifolium</name>
    <dbReference type="NCBI Taxonomy" id="99658"/>
    <lineage>
        <taxon>Eukaryota</taxon>
        <taxon>Viridiplantae</taxon>
        <taxon>Streptophyta</taxon>
        <taxon>Embryophyta</taxon>
        <taxon>Tracheophyta</taxon>
        <taxon>Spermatophyta</taxon>
        <taxon>Magnoliopsida</taxon>
        <taxon>eudicotyledons</taxon>
        <taxon>Gunneridae</taxon>
        <taxon>Pentapetalae</taxon>
        <taxon>rosids</taxon>
        <taxon>malvids</taxon>
        <taxon>Sapindales</taxon>
        <taxon>Sapindaceae</taxon>
        <taxon>Xanthoceroideae</taxon>
        <taxon>Xanthoceras</taxon>
    </lineage>
</organism>
<name>A0ABQ8HPN7_9ROSI</name>
<dbReference type="Proteomes" id="UP000827721">
    <property type="component" value="Unassembled WGS sequence"/>
</dbReference>
<evidence type="ECO:0000256" key="2">
    <source>
        <dbReference type="ARBA" id="ARBA00022679"/>
    </source>
</evidence>
<evidence type="ECO:0000313" key="5">
    <source>
        <dbReference type="EMBL" id="KAH7566266.1"/>
    </source>
</evidence>
<dbReference type="Pfam" id="PF00294">
    <property type="entry name" value="PfkB"/>
    <property type="match status" value="1"/>
</dbReference>
<feature type="domain" description="Carbohydrate kinase PfkB" evidence="4">
    <location>
        <begin position="2"/>
        <end position="209"/>
    </location>
</feature>
<keyword evidence="3" id="KW-0418">Kinase</keyword>
<dbReference type="SUPFAM" id="SSF53613">
    <property type="entry name" value="Ribokinase-like"/>
    <property type="match status" value="1"/>
</dbReference>
<protein>
    <recommendedName>
        <fullName evidence="4">Carbohydrate kinase PfkB domain-containing protein</fullName>
    </recommendedName>
</protein>
<gene>
    <name evidence="5" type="ORF">JRO89_XS08G0128000</name>
</gene>
<dbReference type="InterPro" id="IPR011611">
    <property type="entry name" value="PfkB_dom"/>
</dbReference>
<comment type="caution">
    <text evidence="5">The sequence shown here is derived from an EMBL/GenBank/DDBJ whole genome shotgun (WGS) entry which is preliminary data.</text>
</comment>
<keyword evidence="2" id="KW-0808">Transferase</keyword>
<reference evidence="5 6" key="1">
    <citation type="submission" date="2021-02" db="EMBL/GenBank/DDBJ databases">
        <title>Plant Genome Project.</title>
        <authorList>
            <person name="Zhang R.-G."/>
        </authorList>
    </citation>
    <scope>NUCLEOTIDE SEQUENCE [LARGE SCALE GENOMIC DNA]</scope>
    <source>
        <tissue evidence="5">Leaves</tissue>
    </source>
</reference>
<dbReference type="InterPro" id="IPR029056">
    <property type="entry name" value="Ribokinase-like"/>
</dbReference>
<sequence length="215" mass="22727">MAGGSVTNTIRGLAEGFGVSCGLLGAYGDDEQGRLLVTNMSLSGVDVSRLRKKKGAATGRCVCLVDASSGGRTMRPCFSNAATIRADELTREDFRGSKWLVVRFGMFSLGVTKAAIKIAKQEGLSVSMDLASFETVRDHRKSLVALLESGDIDLCFANEDEARELVRNAAAADPYDDHGQLTGAALAFMGEKCKWAVVTLGPNGCVAKRGAEIGE</sequence>
<comment type="similarity">
    <text evidence="1">Belongs to the carbohydrate kinase PfkB family.</text>
</comment>
<keyword evidence="6" id="KW-1185">Reference proteome</keyword>
<evidence type="ECO:0000256" key="1">
    <source>
        <dbReference type="ARBA" id="ARBA00010688"/>
    </source>
</evidence>
<proteinExistence type="inferred from homology"/>
<dbReference type="Gene3D" id="3.40.1190.20">
    <property type="match status" value="1"/>
</dbReference>
<evidence type="ECO:0000259" key="4">
    <source>
        <dbReference type="Pfam" id="PF00294"/>
    </source>
</evidence>
<dbReference type="InterPro" id="IPR052700">
    <property type="entry name" value="Carb_kinase_PfkB-like"/>
</dbReference>
<dbReference type="PANTHER" id="PTHR43320">
    <property type="entry name" value="SUGAR KINASE"/>
    <property type="match status" value="1"/>
</dbReference>
<accession>A0ABQ8HPN7</accession>
<evidence type="ECO:0000256" key="3">
    <source>
        <dbReference type="ARBA" id="ARBA00022777"/>
    </source>
</evidence>
<evidence type="ECO:0000313" key="6">
    <source>
        <dbReference type="Proteomes" id="UP000827721"/>
    </source>
</evidence>
<dbReference type="EMBL" id="JAFEMO010000008">
    <property type="protein sequence ID" value="KAH7566266.1"/>
    <property type="molecule type" value="Genomic_DNA"/>
</dbReference>
<dbReference type="PANTHER" id="PTHR43320:SF1">
    <property type="entry name" value="OS01G0105900 PROTEIN"/>
    <property type="match status" value="1"/>
</dbReference>